<dbReference type="Proteomes" id="UP000326939">
    <property type="component" value="Chromosome 16"/>
</dbReference>
<protein>
    <submittedName>
        <fullName evidence="2">Uncharacterized protein</fullName>
    </submittedName>
</protein>
<proteinExistence type="predicted"/>
<comment type="caution">
    <text evidence="2">The sequence shown here is derived from an EMBL/GenBank/DDBJ whole genome shotgun (WGS) entry which is preliminary data.</text>
</comment>
<accession>A0A5N5JNG1</accession>
<keyword evidence="1" id="KW-0812">Transmembrane</keyword>
<gene>
    <name evidence="2" type="ORF">DKX38_023349</name>
</gene>
<feature type="transmembrane region" description="Helical" evidence="1">
    <location>
        <begin position="34"/>
        <end position="54"/>
    </location>
</feature>
<reference evidence="3" key="1">
    <citation type="journal article" date="2019" name="Gigascience">
        <title>De novo genome assembly of the endangered Acer yangbiense, a plant species with extremely small populations endemic to Yunnan Province, China.</title>
        <authorList>
            <person name="Yang J."/>
            <person name="Wariss H.M."/>
            <person name="Tao L."/>
            <person name="Zhang R."/>
            <person name="Yun Q."/>
            <person name="Hollingsworth P."/>
            <person name="Dao Z."/>
            <person name="Luo G."/>
            <person name="Guo H."/>
            <person name="Ma Y."/>
            <person name="Sun W."/>
        </authorList>
    </citation>
    <scope>NUCLEOTIDE SEQUENCE [LARGE SCALE GENOMIC DNA]</scope>
    <source>
        <strain evidence="3">cv. br00</strain>
    </source>
</reference>
<evidence type="ECO:0000313" key="3">
    <source>
        <dbReference type="Proteomes" id="UP000326939"/>
    </source>
</evidence>
<evidence type="ECO:0000256" key="1">
    <source>
        <dbReference type="SAM" id="Phobius"/>
    </source>
</evidence>
<keyword evidence="1" id="KW-0472">Membrane</keyword>
<dbReference type="AlphaFoldDB" id="A0A5N5JNG1"/>
<evidence type="ECO:0000313" key="2">
    <source>
        <dbReference type="EMBL" id="KAB5519030.1"/>
    </source>
</evidence>
<organism evidence="2 3">
    <name type="scientific">Salix brachista</name>
    <dbReference type="NCBI Taxonomy" id="2182728"/>
    <lineage>
        <taxon>Eukaryota</taxon>
        <taxon>Viridiplantae</taxon>
        <taxon>Streptophyta</taxon>
        <taxon>Embryophyta</taxon>
        <taxon>Tracheophyta</taxon>
        <taxon>Spermatophyta</taxon>
        <taxon>Magnoliopsida</taxon>
        <taxon>eudicotyledons</taxon>
        <taxon>Gunneridae</taxon>
        <taxon>Pentapetalae</taxon>
        <taxon>rosids</taxon>
        <taxon>fabids</taxon>
        <taxon>Malpighiales</taxon>
        <taxon>Salicaceae</taxon>
        <taxon>Saliceae</taxon>
        <taxon>Salix</taxon>
    </lineage>
</organism>
<keyword evidence="1" id="KW-1133">Transmembrane helix</keyword>
<name>A0A5N5JNG1_9ROSI</name>
<dbReference type="EMBL" id="VDCV01000016">
    <property type="protein sequence ID" value="KAB5519030.1"/>
    <property type="molecule type" value="Genomic_DNA"/>
</dbReference>
<sequence>MQLLLGSKLLYLTAEMHVPWRAQLAPLCLHGALWNGSMGIVFFHLMFFYLLFYVNIWVKPWIRPVVVGRPFWMRTGKYRKRQEKGNKRWAKQPSSVGFLMSQLANFAISISLSSDRPSSMKSNVKEQRMQVSKPSNSVKGVSLDRRIVYASGHMEAGILTGIGIKMVSRDAGIHLIKLDGINSLPCAHHMSDLNEMPCPIRTKKG</sequence>
<keyword evidence="3" id="KW-1185">Reference proteome</keyword>